<evidence type="ECO:0000256" key="4">
    <source>
        <dbReference type="ARBA" id="ARBA00030762"/>
    </source>
</evidence>
<organism evidence="9 10">
    <name type="scientific">Harryflintia acetispora</name>
    <dbReference type="NCBI Taxonomy" id="1849041"/>
    <lineage>
        <taxon>Bacteria</taxon>
        <taxon>Bacillati</taxon>
        <taxon>Bacillota</taxon>
        <taxon>Clostridia</taxon>
        <taxon>Eubacteriales</taxon>
        <taxon>Oscillospiraceae</taxon>
        <taxon>Harryflintia</taxon>
    </lineage>
</organism>
<keyword evidence="1 5" id="KW-0479">Metal-binding</keyword>
<dbReference type="AlphaFoldDB" id="A0A9X8Y8B7"/>
<dbReference type="SUPFAM" id="SSF51182">
    <property type="entry name" value="RmlC-like cupins"/>
    <property type="match status" value="1"/>
</dbReference>
<evidence type="ECO:0000259" key="7">
    <source>
        <dbReference type="Pfam" id="PF20511"/>
    </source>
</evidence>
<evidence type="ECO:0000256" key="6">
    <source>
        <dbReference type="PIRSR" id="PIRSR036894-2"/>
    </source>
</evidence>
<dbReference type="Gene3D" id="2.60.120.10">
    <property type="entry name" value="Jelly Rolls"/>
    <property type="match status" value="2"/>
</dbReference>
<dbReference type="RefSeq" id="WP_132084302.1">
    <property type="nucleotide sequence ID" value="NZ_SLUK01000004.1"/>
</dbReference>
<dbReference type="GO" id="GO:0008270">
    <property type="term" value="F:zinc ion binding"/>
    <property type="evidence" value="ECO:0007669"/>
    <property type="project" value="InterPro"/>
</dbReference>
<evidence type="ECO:0000256" key="5">
    <source>
        <dbReference type="PIRSR" id="PIRSR036894-1"/>
    </source>
</evidence>
<dbReference type="PIRSF" id="PIRSF036894">
    <property type="entry name" value="PMI_Firm_short"/>
    <property type="match status" value="1"/>
</dbReference>
<dbReference type="InterPro" id="IPR011051">
    <property type="entry name" value="RmlC_Cupin_sf"/>
</dbReference>
<dbReference type="Proteomes" id="UP000294682">
    <property type="component" value="Unassembled WGS sequence"/>
</dbReference>
<feature type="binding site" evidence="5">
    <location>
        <position position="116"/>
    </location>
    <ligand>
        <name>Zn(2+)</name>
        <dbReference type="ChEBI" id="CHEBI:29105"/>
    </ligand>
</feature>
<dbReference type="GO" id="GO:0005975">
    <property type="term" value="P:carbohydrate metabolic process"/>
    <property type="evidence" value="ECO:0007669"/>
    <property type="project" value="InterPro"/>
</dbReference>
<dbReference type="InterPro" id="IPR051804">
    <property type="entry name" value="Carb_Metab_Reg_Kinase/Isom"/>
</dbReference>
<dbReference type="Pfam" id="PF21621">
    <property type="entry name" value="MPI_cupin_dom"/>
    <property type="match status" value="1"/>
</dbReference>
<evidence type="ECO:0000256" key="2">
    <source>
        <dbReference type="ARBA" id="ARBA00022833"/>
    </source>
</evidence>
<protein>
    <recommendedName>
        <fullName evidence="3">Phosphohexomutase</fullName>
    </recommendedName>
    <alternativeName>
        <fullName evidence="4">Phosphomannose isomerase</fullName>
    </alternativeName>
</protein>
<evidence type="ECO:0000313" key="9">
    <source>
        <dbReference type="EMBL" id="TCL43678.1"/>
    </source>
</evidence>
<name>A0A9X8Y8B7_9FIRM</name>
<feature type="domain" description="Mannose-6-phosphate isomerase cupin" evidence="8">
    <location>
        <begin position="247"/>
        <end position="319"/>
    </location>
</feature>
<comment type="caution">
    <text evidence="9">The sequence shown here is derived from an EMBL/GenBank/DDBJ whole genome shotgun (WGS) entry which is preliminary data.</text>
</comment>
<gene>
    <name evidence="9" type="ORF">EDD78_10412</name>
</gene>
<dbReference type="PANTHER" id="PTHR42742">
    <property type="entry name" value="TRANSCRIPTIONAL REPRESSOR MPRA"/>
    <property type="match status" value="1"/>
</dbReference>
<keyword evidence="9" id="KW-0413">Isomerase</keyword>
<evidence type="ECO:0000313" key="10">
    <source>
        <dbReference type="Proteomes" id="UP000294682"/>
    </source>
</evidence>
<comment type="cofactor">
    <cofactor evidence="5">
        <name>Zn(2+)</name>
        <dbReference type="ChEBI" id="CHEBI:29105"/>
    </cofactor>
    <text evidence="5">Binds 1 zinc ion per subunit.</text>
</comment>
<evidence type="ECO:0000259" key="8">
    <source>
        <dbReference type="Pfam" id="PF21621"/>
    </source>
</evidence>
<keyword evidence="2 5" id="KW-0862">Zinc</keyword>
<feature type="domain" description="Phosphomannose isomerase type I catalytic" evidence="7">
    <location>
        <begin position="4"/>
        <end position="102"/>
    </location>
</feature>
<feature type="binding site" evidence="5">
    <location>
        <position position="174"/>
    </location>
    <ligand>
        <name>Zn(2+)</name>
        <dbReference type="ChEBI" id="CHEBI:29105"/>
    </ligand>
</feature>
<dbReference type="CDD" id="cd07010">
    <property type="entry name" value="cupin_PMI_type_I_N_bac"/>
    <property type="match status" value="1"/>
</dbReference>
<feature type="binding site" evidence="5">
    <location>
        <position position="99"/>
    </location>
    <ligand>
        <name>Zn(2+)</name>
        <dbReference type="ChEBI" id="CHEBI:29105"/>
    </ligand>
</feature>
<feature type="active site" evidence="6">
    <location>
        <position position="194"/>
    </location>
</feature>
<dbReference type="InterPro" id="IPR049071">
    <property type="entry name" value="MPI_cupin_dom"/>
</dbReference>
<sequence>MEPFKLIPAYKDYLWGGSRLRDEYHKETGLFPLAESWELSCHPDGPSVVGSGPCAGTSFPELLSRRGESLCGARCARLPFFPVLIKLIDAKAPLSIQVHPSDGYALEHEHSYGKTEMWLILDAEPGSYIYYGTARELQKDEVRAAVAAGTMERLLQKRAVRPGDVVFIPAGTLHALGEGVVLCEIQQNSNLTYRVYDYNRRGKDGKLRELHLEKALEVADLHPAAGSFAPKREAQELGGGAIVTGLAACEYFRVRRLALSHGRYEAAADGQTFCCVVCIGGEVELVCGGETLTLRKGESAFIPADAGTYALCGSGECVLTEMPEQ</sequence>
<keyword evidence="10" id="KW-1185">Reference proteome</keyword>
<dbReference type="InterPro" id="IPR014628">
    <property type="entry name" value="Man6P_isomerase_Firm_short"/>
</dbReference>
<reference evidence="9 10" key="1">
    <citation type="submission" date="2019-03" db="EMBL/GenBank/DDBJ databases">
        <title>Genomic Encyclopedia of Type Strains, Phase IV (KMG-IV): sequencing the most valuable type-strain genomes for metagenomic binning, comparative biology and taxonomic classification.</title>
        <authorList>
            <person name="Goeker M."/>
        </authorList>
    </citation>
    <scope>NUCLEOTIDE SEQUENCE [LARGE SCALE GENOMIC DNA]</scope>
    <source>
        <strain evidence="9 10">DSM 100433</strain>
    </source>
</reference>
<dbReference type="InterPro" id="IPR014710">
    <property type="entry name" value="RmlC-like_jellyroll"/>
</dbReference>
<dbReference type="InterPro" id="IPR046457">
    <property type="entry name" value="PMI_typeI_cat"/>
</dbReference>
<dbReference type="PANTHER" id="PTHR42742:SF3">
    <property type="entry name" value="FRUCTOKINASE"/>
    <property type="match status" value="1"/>
</dbReference>
<dbReference type="GO" id="GO:0004476">
    <property type="term" value="F:mannose-6-phosphate isomerase activity"/>
    <property type="evidence" value="ECO:0007669"/>
    <property type="project" value="InterPro"/>
</dbReference>
<accession>A0A9X8Y8B7</accession>
<evidence type="ECO:0000256" key="3">
    <source>
        <dbReference type="ARBA" id="ARBA00029741"/>
    </source>
</evidence>
<dbReference type="EMBL" id="SLUK01000004">
    <property type="protein sequence ID" value="TCL43678.1"/>
    <property type="molecule type" value="Genomic_DNA"/>
</dbReference>
<dbReference type="Pfam" id="PF20511">
    <property type="entry name" value="PMI_typeI_cat"/>
    <property type="match status" value="1"/>
</dbReference>
<proteinExistence type="predicted"/>
<evidence type="ECO:0000256" key="1">
    <source>
        <dbReference type="ARBA" id="ARBA00022723"/>
    </source>
</evidence>